<dbReference type="InterPro" id="IPR036271">
    <property type="entry name" value="Tet_transcr_reg_TetR-rel_C_sf"/>
</dbReference>
<dbReference type="KEGG" id="kbs:EPA93_11025"/>
<dbReference type="PROSITE" id="PS50977">
    <property type="entry name" value="HTH_TETR_2"/>
    <property type="match status" value="1"/>
</dbReference>
<evidence type="ECO:0000256" key="4">
    <source>
        <dbReference type="PROSITE-ProRule" id="PRU00335"/>
    </source>
</evidence>
<reference evidence="7 8" key="1">
    <citation type="submission" date="2019-01" db="EMBL/GenBank/DDBJ databases">
        <title>Ktedonosporobacter rubrisoli SCAWS-G2.</title>
        <authorList>
            <person name="Huang Y."/>
            <person name="Yan B."/>
        </authorList>
    </citation>
    <scope>NUCLEOTIDE SEQUENCE [LARGE SCALE GENOMIC DNA]</scope>
    <source>
        <strain evidence="7 8">SCAWS-G2</strain>
    </source>
</reference>
<evidence type="ECO:0000313" key="7">
    <source>
        <dbReference type="EMBL" id="QBD76512.1"/>
    </source>
</evidence>
<proteinExistence type="predicted"/>
<name>A0A4P6JN83_KTERU</name>
<dbReference type="InterPro" id="IPR050109">
    <property type="entry name" value="HTH-type_TetR-like_transc_reg"/>
</dbReference>
<dbReference type="Gene3D" id="1.10.357.10">
    <property type="entry name" value="Tetracycline Repressor, domain 2"/>
    <property type="match status" value="1"/>
</dbReference>
<dbReference type="OrthoDB" id="9789566at2"/>
<accession>A0A4P6JN83</accession>
<dbReference type="SUPFAM" id="SSF46689">
    <property type="entry name" value="Homeodomain-like"/>
    <property type="match status" value="1"/>
</dbReference>
<dbReference type="Pfam" id="PF00440">
    <property type="entry name" value="TetR_N"/>
    <property type="match status" value="1"/>
</dbReference>
<feature type="domain" description="HTH merR-type" evidence="5">
    <location>
        <begin position="59"/>
        <end position="79"/>
    </location>
</feature>
<evidence type="ECO:0000256" key="1">
    <source>
        <dbReference type="ARBA" id="ARBA00023015"/>
    </source>
</evidence>
<dbReference type="GO" id="GO:0000976">
    <property type="term" value="F:transcription cis-regulatory region binding"/>
    <property type="evidence" value="ECO:0007669"/>
    <property type="project" value="TreeGrafter"/>
</dbReference>
<feature type="domain" description="HTH tetR-type" evidence="6">
    <location>
        <begin position="38"/>
        <end position="98"/>
    </location>
</feature>
<dbReference type="PROSITE" id="PS50937">
    <property type="entry name" value="HTH_MERR_2"/>
    <property type="match status" value="1"/>
</dbReference>
<keyword evidence="8" id="KW-1185">Reference proteome</keyword>
<evidence type="ECO:0000259" key="6">
    <source>
        <dbReference type="PROSITE" id="PS50977"/>
    </source>
</evidence>
<dbReference type="PANTHER" id="PTHR30055">
    <property type="entry name" value="HTH-TYPE TRANSCRIPTIONAL REGULATOR RUTR"/>
    <property type="match status" value="1"/>
</dbReference>
<dbReference type="SUPFAM" id="SSF48498">
    <property type="entry name" value="Tetracyclin repressor-like, C-terminal domain"/>
    <property type="match status" value="1"/>
</dbReference>
<evidence type="ECO:0000256" key="2">
    <source>
        <dbReference type="ARBA" id="ARBA00023125"/>
    </source>
</evidence>
<dbReference type="PANTHER" id="PTHR30055:SF234">
    <property type="entry name" value="HTH-TYPE TRANSCRIPTIONAL REGULATOR BETI"/>
    <property type="match status" value="1"/>
</dbReference>
<keyword evidence="1" id="KW-0805">Transcription regulation</keyword>
<feature type="DNA-binding region" description="H-T-H motif" evidence="4">
    <location>
        <begin position="61"/>
        <end position="80"/>
    </location>
</feature>
<dbReference type="EMBL" id="CP035758">
    <property type="protein sequence ID" value="QBD76512.1"/>
    <property type="molecule type" value="Genomic_DNA"/>
</dbReference>
<dbReference type="InterPro" id="IPR000551">
    <property type="entry name" value="MerR-type_HTH_dom"/>
</dbReference>
<evidence type="ECO:0000313" key="8">
    <source>
        <dbReference type="Proteomes" id="UP000290365"/>
    </source>
</evidence>
<dbReference type="Proteomes" id="UP000290365">
    <property type="component" value="Chromosome"/>
</dbReference>
<keyword evidence="3" id="KW-0804">Transcription</keyword>
<gene>
    <name evidence="7" type="ORF">EPA93_11025</name>
</gene>
<sequence length="227" mass="26341">MDFVCYYLINHLIDRRESTYMLDDADKQGEKAYTTHGDERKRSLVLAAYQLIAERGFEELRTREVAKRAGVNIATLHYYFARKEDLIAEVVAYLLALFRSMGVEEGEMEDATPLEHLRLMFLSLQKSTQESPEMFVVLAELVLRSLRDHSIQSALLQMDDEWRKYLRWVIGMGIGQGEFRQGLDVEKTVDEIIVILKGATYHQIATRREVDFLGFLEDVKRILTSPE</sequence>
<dbReference type="InterPro" id="IPR009057">
    <property type="entry name" value="Homeodomain-like_sf"/>
</dbReference>
<organism evidence="7 8">
    <name type="scientific">Ktedonosporobacter rubrisoli</name>
    <dbReference type="NCBI Taxonomy" id="2509675"/>
    <lineage>
        <taxon>Bacteria</taxon>
        <taxon>Bacillati</taxon>
        <taxon>Chloroflexota</taxon>
        <taxon>Ktedonobacteria</taxon>
        <taxon>Ktedonobacterales</taxon>
        <taxon>Ktedonosporobacteraceae</taxon>
        <taxon>Ktedonosporobacter</taxon>
    </lineage>
</organism>
<protein>
    <submittedName>
        <fullName evidence="7">TetR/AcrR family transcriptional regulator</fullName>
    </submittedName>
</protein>
<dbReference type="PRINTS" id="PR00455">
    <property type="entry name" value="HTHTETR"/>
</dbReference>
<dbReference type="AlphaFoldDB" id="A0A4P6JN83"/>
<dbReference type="GO" id="GO:0003700">
    <property type="term" value="F:DNA-binding transcription factor activity"/>
    <property type="evidence" value="ECO:0007669"/>
    <property type="project" value="TreeGrafter"/>
</dbReference>
<dbReference type="InterPro" id="IPR001647">
    <property type="entry name" value="HTH_TetR"/>
</dbReference>
<evidence type="ECO:0000259" key="5">
    <source>
        <dbReference type="PROSITE" id="PS50937"/>
    </source>
</evidence>
<evidence type="ECO:0000256" key="3">
    <source>
        <dbReference type="ARBA" id="ARBA00023163"/>
    </source>
</evidence>
<keyword evidence="2 4" id="KW-0238">DNA-binding</keyword>